<keyword evidence="3" id="KW-0067">ATP-binding</keyword>
<proteinExistence type="predicted"/>
<dbReference type="Gene3D" id="3.90.190.20">
    <property type="entry name" value="Mur ligase, C-terminal domain"/>
    <property type="match status" value="1"/>
</dbReference>
<feature type="domain" description="Mur ligase central" evidence="6">
    <location>
        <begin position="192"/>
        <end position="384"/>
    </location>
</feature>
<dbReference type="Proteomes" id="UP000010146">
    <property type="component" value="Unassembled WGS sequence"/>
</dbReference>
<evidence type="ECO:0000313" key="7">
    <source>
        <dbReference type="EMBL" id="KKC28729.1"/>
    </source>
</evidence>
<dbReference type="PANTHER" id="PTHR43024:SF1">
    <property type="entry name" value="UDP-N-ACETYLMURAMOYL-TRIPEPTIDE--D-ALANYL-D-ALANINE LIGASE"/>
    <property type="match status" value="1"/>
</dbReference>
<accession>A0A0F5PLK2</accession>
<feature type="transmembrane region" description="Helical" evidence="4">
    <location>
        <begin position="79"/>
        <end position="96"/>
    </location>
</feature>
<evidence type="ECO:0000313" key="8">
    <source>
        <dbReference type="Proteomes" id="UP000010146"/>
    </source>
</evidence>
<keyword evidence="2" id="KW-0547">Nucleotide-binding</keyword>
<feature type="transmembrane region" description="Helical" evidence="4">
    <location>
        <begin position="6"/>
        <end position="24"/>
    </location>
</feature>
<dbReference type="SUPFAM" id="SSF53623">
    <property type="entry name" value="MurD-like peptide ligases, catalytic domain"/>
    <property type="match status" value="1"/>
</dbReference>
<keyword evidence="4" id="KW-0812">Transmembrane</keyword>
<dbReference type="Pfam" id="PF08245">
    <property type="entry name" value="Mur_ligase_M"/>
    <property type="match status" value="1"/>
</dbReference>
<evidence type="ECO:0000259" key="6">
    <source>
        <dbReference type="Pfam" id="PF08245"/>
    </source>
</evidence>
<reference evidence="7 8" key="2">
    <citation type="journal article" date="2015" name="BMC Genomics">
        <title>Analysis of three genomes within the thermophilic bacterial species Caldanaerobacter subterraneus with a focus on carbon monoxide dehydrogenase evolution and hydrolase diversity.</title>
        <authorList>
            <person name="Sant'Anna F.H."/>
            <person name="Lebedinsky A.V."/>
            <person name="Sokolova T.G."/>
            <person name="Robb F.T."/>
            <person name="Gonzalez J.M."/>
        </authorList>
    </citation>
    <scope>NUCLEOTIDE SEQUENCE [LARGE SCALE GENOMIC DNA]</scope>
    <source>
        <strain evidence="7 8">DSM 12653</strain>
    </source>
</reference>
<dbReference type="InterPro" id="IPR036565">
    <property type="entry name" value="Mur-like_cat_sf"/>
</dbReference>
<evidence type="ECO:0000256" key="3">
    <source>
        <dbReference type="ARBA" id="ARBA00022840"/>
    </source>
</evidence>
<organism evidence="7 8">
    <name type="scientific">Caldanaerobacter subterraneus subsp. pacificus DSM 12653</name>
    <dbReference type="NCBI Taxonomy" id="391606"/>
    <lineage>
        <taxon>Bacteria</taxon>
        <taxon>Bacillati</taxon>
        <taxon>Bacillota</taxon>
        <taxon>Clostridia</taxon>
        <taxon>Thermoanaerobacterales</taxon>
        <taxon>Thermoanaerobacteraceae</taxon>
        <taxon>Caldanaerobacter</taxon>
    </lineage>
</organism>
<dbReference type="InterPro" id="IPR051046">
    <property type="entry name" value="MurCDEF_CellWall_CoF430Synth"/>
</dbReference>
<keyword evidence="4" id="KW-1133">Transmembrane helix</keyword>
<evidence type="ECO:0000256" key="2">
    <source>
        <dbReference type="ARBA" id="ARBA00022741"/>
    </source>
</evidence>
<feature type="transmembrane region" description="Helical" evidence="4">
    <location>
        <begin position="142"/>
        <end position="165"/>
    </location>
</feature>
<sequence>MIRVANLIGIALVVLSFILVAFFYGKKELHMAQLEGYKIKNFFKWHFRNYDRWVKESLLALLSAGIAFIMNIFRLPSEIIILVPIALFFYITYKEVTTKKKAKKPLVFTARATRLFLTFWLLIALSFYFLKKNFQAPEVFSAEVLILTALLPVYMALSLVITFPLEKFIQFLYYKSAQRKIRNRKDLITIGITGSYGKTSTKHFITAVLSEKFSVLMTPESYNTPMGVTKVIRNELKDTHQIFVCEMGARQRGDIKVLVKLANPKIGVITSIGPQHLETFGTIENVAKTKFELVEGLPEDGIAVLNGDNYYCRTFGEKFAVRKLFYGTESPIERKYFLWAENIINTRQGLKFDAVTEDGMRIKCEVPLLGRHNVSNLLAAISVALALGLNEEEIKRGLSRIEPVPHRLQLISTPHGVTVIDDAFNSNPEGAKEALACLKEMDAKRRIIVTPGMVELGEKEYEENKNLGKNIAEVCDYAILVGKKRSRPIFEGLKEASFPEEKVFVVANLDEATKVLQNLLQPGDVVLFENDLPDNYEG</sequence>
<keyword evidence="4" id="KW-0472">Membrane</keyword>
<keyword evidence="1" id="KW-0436">Ligase</keyword>
<name>A0A0F5PLK2_9THEO</name>
<protein>
    <submittedName>
        <fullName evidence="7">UDP-N-acetylmuramyl pentapeptide synthase</fullName>
    </submittedName>
</protein>
<dbReference type="InterPro" id="IPR004101">
    <property type="entry name" value="Mur_ligase_C"/>
</dbReference>
<dbReference type="GO" id="GO:0005524">
    <property type="term" value="F:ATP binding"/>
    <property type="evidence" value="ECO:0007669"/>
    <property type="project" value="UniProtKB-KW"/>
</dbReference>
<dbReference type="InterPro" id="IPR013221">
    <property type="entry name" value="Mur_ligase_cen"/>
</dbReference>
<dbReference type="AlphaFoldDB" id="A0A0F5PLK2"/>
<dbReference type="SUPFAM" id="SSF53244">
    <property type="entry name" value="MurD-like peptide ligases, peptide-binding domain"/>
    <property type="match status" value="1"/>
</dbReference>
<reference evidence="8" key="3">
    <citation type="submission" date="2015-02" db="EMBL/GenBank/DDBJ databases">
        <title>Genome analysis of three genomes within the thermophilic hydrogenogenic bacterial species Caldanaerobacter subterraneus.</title>
        <authorList>
            <person name="Sant'Anna F.H."/>
            <person name="Lebedinsky A."/>
            <person name="Sokolova T."/>
            <person name="Robb F.T."/>
            <person name="Gonzalez J.M."/>
        </authorList>
    </citation>
    <scope>NUCLEOTIDE SEQUENCE [LARGE SCALE GENOMIC DNA]</scope>
    <source>
        <strain evidence="8">DSM 12653</strain>
    </source>
</reference>
<dbReference type="Pfam" id="PF02875">
    <property type="entry name" value="Mur_ligase_C"/>
    <property type="match status" value="1"/>
</dbReference>
<comment type="caution">
    <text evidence="7">The sequence shown here is derived from an EMBL/GenBank/DDBJ whole genome shotgun (WGS) entry which is preliminary data.</text>
</comment>
<dbReference type="EMBL" id="ABXP02000116">
    <property type="protein sequence ID" value="KKC28729.1"/>
    <property type="molecule type" value="Genomic_DNA"/>
</dbReference>
<evidence type="ECO:0000256" key="1">
    <source>
        <dbReference type="ARBA" id="ARBA00022598"/>
    </source>
</evidence>
<reference evidence="7 8" key="1">
    <citation type="submission" date="2008-07" db="EMBL/GenBank/DDBJ databases">
        <authorList>
            <person name="Gonzalez J."/>
            <person name="Sokolova T."/>
            <person name="Ferriera S."/>
            <person name="Johnson J."/>
            <person name="Kravitz S."/>
            <person name="Beeson K."/>
            <person name="Sutton G."/>
            <person name="Rogers Y.-H."/>
            <person name="Friedman R."/>
            <person name="Frazier M."/>
            <person name="Venter J.C."/>
        </authorList>
    </citation>
    <scope>NUCLEOTIDE SEQUENCE [LARGE SCALE GENOMIC DNA]</scope>
    <source>
        <strain evidence="7 8">DSM 12653</strain>
    </source>
</reference>
<dbReference type="Gene3D" id="3.40.1190.10">
    <property type="entry name" value="Mur-like, catalytic domain"/>
    <property type="match status" value="1"/>
</dbReference>
<feature type="transmembrane region" description="Helical" evidence="4">
    <location>
        <begin position="108"/>
        <end position="130"/>
    </location>
</feature>
<gene>
    <name evidence="7" type="ORF">CDSM653_02292</name>
</gene>
<dbReference type="GO" id="GO:0016881">
    <property type="term" value="F:acid-amino acid ligase activity"/>
    <property type="evidence" value="ECO:0007669"/>
    <property type="project" value="InterPro"/>
</dbReference>
<evidence type="ECO:0000256" key="4">
    <source>
        <dbReference type="SAM" id="Phobius"/>
    </source>
</evidence>
<dbReference type="PANTHER" id="PTHR43024">
    <property type="entry name" value="UDP-N-ACETYLMURAMOYL-TRIPEPTIDE--D-ALANYL-D-ALANINE LIGASE"/>
    <property type="match status" value="1"/>
</dbReference>
<evidence type="ECO:0000259" key="5">
    <source>
        <dbReference type="Pfam" id="PF02875"/>
    </source>
</evidence>
<dbReference type="InterPro" id="IPR036615">
    <property type="entry name" value="Mur_ligase_C_dom_sf"/>
</dbReference>
<feature type="domain" description="Mur ligase C-terminal" evidence="5">
    <location>
        <begin position="406"/>
        <end position="528"/>
    </location>
</feature>